<dbReference type="RefSeq" id="WP_246088114.1">
    <property type="nucleotide sequence ID" value="NZ_VFOV01000001.1"/>
</dbReference>
<dbReference type="PROSITE" id="PS51257">
    <property type="entry name" value="PROKAR_LIPOPROTEIN"/>
    <property type="match status" value="1"/>
</dbReference>
<proteinExistence type="predicted"/>
<feature type="chain" id="PRO_5039280019" description="Lipoprotein" evidence="1">
    <location>
        <begin position="20"/>
        <end position="132"/>
    </location>
</feature>
<accession>A0A543A8K5</accession>
<feature type="signal peptide" evidence="1">
    <location>
        <begin position="1"/>
        <end position="19"/>
    </location>
</feature>
<reference evidence="2 3" key="1">
    <citation type="submission" date="2019-06" db="EMBL/GenBank/DDBJ databases">
        <title>Sequencing the genomes of 1000 actinobacteria strains.</title>
        <authorList>
            <person name="Klenk H.-P."/>
        </authorList>
    </citation>
    <scope>NUCLEOTIDE SEQUENCE [LARGE SCALE GENOMIC DNA]</scope>
    <source>
        <strain evidence="2 3">DSM 25218</strain>
    </source>
</reference>
<evidence type="ECO:0000256" key="1">
    <source>
        <dbReference type="SAM" id="SignalP"/>
    </source>
</evidence>
<sequence>MMKWSAAALVLLLPVALTGCDQGQDAAVRESAEAFGQAVSAQDWARACQLLAPETRSEVESAAKSPCESALAEEDLSAPGLSGRAEVFGTTAQVRYRGGALFLTRFADGWRVLAADCAPQAPKPYDCTVHGG</sequence>
<protein>
    <recommendedName>
        <fullName evidence="4">Lipoprotein</fullName>
    </recommendedName>
</protein>
<dbReference type="Proteomes" id="UP000320209">
    <property type="component" value="Unassembled WGS sequence"/>
</dbReference>
<dbReference type="EMBL" id="VFOV01000001">
    <property type="protein sequence ID" value="TQL68933.1"/>
    <property type="molecule type" value="Genomic_DNA"/>
</dbReference>
<organism evidence="2 3">
    <name type="scientific">Nocardioides albertanoniae</name>
    <dbReference type="NCBI Taxonomy" id="1175486"/>
    <lineage>
        <taxon>Bacteria</taxon>
        <taxon>Bacillati</taxon>
        <taxon>Actinomycetota</taxon>
        <taxon>Actinomycetes</taxon>
        <taxon>Propionibacteriales</taxon>
        <taxon>Nocardioidaceae</taxon>
        <taxon>Nocardioides</taxon>
    </lineage>
</organism>
<evidence type="ECO:0000313" key="2">
    <source>
        <dbReference type="EMBL" id="TQL68933.1"/>
    </source>
</evidence>
<evidence type="ECO:0000313" key="3">
    <source>
        <dbReference type="Proteomes" id="UP000320209"/>
    </source>
</evidence>
<comment type="caution">
    <text evidence="2">The sequence shown here is derived from an EMBL/GenBank/DDBJ whole genome shotgun (WGS) entry which is preliminary data.</text>
</comment>
<keyword evidence="1" id="KW-0732">Signal</keyword>
<name>A0A543A8K5_9ACTN</name>
<gene>
    <name evidence="2" type="ORF">FB381_2834</name>
</gene>
<dbReference type="AlphaFoldDB" id="A0A543A8K5"/>
<evidence type="ECO:0008006" key="4">
    <source>
        <dbReference type="Google" id="ProtNLM"/>
    </source>
</evidence>
<keyword evidence="3" id="KW-1185">Reference proteome</keyword>